<reference evidence="13" key="1">
    <citation type="submission" date="2006-05" db="EMBL/GenBank/DDBJ databases">
        <title>Annotation of the draft genome assembly of Desulfuromonas acetoxidans DSM 684.</title>
        <authorList>
            <consortium name="US DOE Joint Genome Institute (JGI-ORNL)"/>
            <person name="Larimer F."/>
            <person name="Land M."/>
            <person name="Hauser L."/>
        </authorList>
    </citation>
    <scope>NUCLEOTIDE SEQUENCE [LARGE SCALE GENOMIC DNA]</scope>
    <source>
        <strain evidence="13">DSM 684</strain>
    </source>
</reference>
<evidence type="ECO:0000256" key="9">
    <source>
        <dbReference type="ARBA" id="ARBA00047944"/>
    </source>
</evidence>
<evidence type="ECO:0000313" key="13">
    <source>
        <dbReference type="EMBL" id="EAT16920.1"/>
    </source>
</evidence>
<keyword evidence="14" id="KW-1185">Reference proteome</keyword>
<comment type="catalytic activity">
    <reaction evidence="9 10">
        <text>uridine(1498) in 16S rRNA + S-adenosyl-L-methionine = N(3)-methyluridine(1498) in 16S rRNA + S-adenosyl-L-homocysteine + H(+)</text>
        <dbReference type="Rhea" id="RHEA:42920"/>
        <dbReference type="Rhea" id="RHEA-COMP:10283"/>
        <dbReference type="Rhea" id="RHEA-COMP:10284"/>
        <dbReference type="ChEBI" id="CHEBI:15378"/>
        <dbReference type="ChEBI" id="CHEBI:57856"/>
        <dbReference type="ChEBI" id="CHEBI:59789"/>
        <dbReference type="ChEBI" id="CHEBI:65315"/>
        <dbReference type="ChEBI" id="CHEBI:74502"/>
        <dbReference type="EC" id="2.1.1.193"/>
    </reaction>
</comment>
<comment type="subcellular location">
    <subcellularLocation>
        <location evidence="1 10">Cytoplasm</location>
    </subcellularLocation>
</comment>
<dbReference type="Gene3D" id="3.40.1280.10">
    <property type="match status" value="1"/>
</dbReference>
<evidence type="ECO:0000313" key="14">
    <source>
        <dbReference type="Proteomes" id="UP000005695"/>
    </source>
</evidence>
<evidence type="ECO:0000256" key="3">
    <source>
        <dbReference type="ARBA" id="ARBA00022490"/>
    </source>
</evidence>
<organism evidence="13 14">
    <name type="scientific">Desulfuromonas acetoxidans (strain DSM 684 / 11070)</name>
    <dbReference type="NCBI Taxonomy" id="281689"/>
    <lineage>
        <taxon>Bacteria</taxon>
        <taxon>Pseudomonadati</taxon>
        <taxon>Thermodesulfobacteriota</taxon>
        <taxon>Desulfuromonadia</taxon>
        <taxon>Desulfuromonadales</taxon>
        <taxon>Desulfuromonadaceae</taxon>
        <taxon>Desulfuromonas</taxon>
    </lineage>
</organism>
<feature type="domain" description="Ribosomal RNA small subunit methyltransferase E methyltransferase" evidence="11">
    <location>
        <begin position="81"/>
        <end position="244"/>
    </location>
</feature>
<comment type="caution">
    <text evidence="13">The sequence shown here is derived from an EMBL/GenBank/DDBJ whole genome shotgun (WGS) entry which is preliminary data.</text>
</comment>
<dbReference type="AlphaFoldDB" id="Q1K3Q4"/>
<dbReference type="InterPro" id="IPR015947">
    <property type="entry name" value="PUA-like_sf"/>
</dbReference>
<keyword evidence="7 10" id="KW-0949">S-adenosyl-L-methionine</keyword>
<dbReference type="SUPFAM" id="SSF88697">
    <property type="entry name" value="PUA domain-like"/>
    <property type="match status" value="1"/>
</dbReference>
<evidence type="ECO:0000256" key="6">
    <source>
        <dbReference type="ARBA" id="ARBA00022679"/>
    </source>
</evidence>
<sequence>MYSVSTRSLMRRFFTPQITFTHSSADLPRDVAHHISTVLRLRTDDRIVLCDGRGGCAECRIDEISPKRCRVTRLRHWLEQETALPVTLIQGLPHSDKLDLILQKTTELGVQQVRPVRCQRCQYPIAPAKAARKLERWQKIVTEAARQSERSWLPEVAALCSFEEALQHCDADVKLVLWEQADQPLQRVLPEISPDRVAVVVGPEGGLAQEEVALAVEHGFVAVGLGPRILRTETAGMALMAILQYQYGDLNRIPREQIVSE</sequence>
<dbReference type="InterPro" id="IPR046887">
    <property type="entry name" value="RsmE_PUA-like"/>
</dbReference>
<dbReference type="Pfam" id="PF20260">
    <property type="entry name" value="PUA_4"/>
    <property type="match status" value="1"/>
</dbReference>
<dbReference type="PANTHER" id="PTHR30027:SF3">
    <property type="entry name" value="16S RRNA (URACIL(1498)-N(3))-METHYLTRANSFERASE"/>
    <property type="match status" value="1"/>
</dbReference>
<keyword evidence="5 10" id="KW-0489">Methyltransferase</keyword>
<dbReference type="RefSeq" id="WP_005997742.1">
    <property type="nucleotide sequence ID" value="NZ_AAEW02000002.1"/>
</dbReference>
<evidence type="ECO:0000259" key="11">
    <source>
        <dbReference type="Pfam" id="PF04452"/>
    </source>
</evidence>
<dbReference type="SUPFAM" id="SSF75217">
    <property type="entry name" value="alpha/beta knot"/>
    <property type="match status" value="1"/>
</dbReference>
<dbReference type="EC" id="2.1.1.193" evidence="10"/>
<evidence type="ECO:0000256" key="1">
    <source>
        <dbReference type="ARBA" id="ARBA00004496"/>
    </source>
</evidence>
<accession>Q1K3Q4</accession>
<dbReference type="Gene3D" id="2.40.240.20">
    <property type="entry name" value="Hypothetical PUA domain-like, domain 1"/>
    <property type="match status" value="1"/>
</dbReference>
<dbReference type="CDD" id="cd18084">
    <property type="entry name" value="RsmE-like"/>
    <property type="match status" value="1"/>
</dbReference>
<evidence type="ECO:0000256" key="10">
    <source>
        <dbReference type="PIRNR" id="PIRNR015601"/>
    </source>
</evidence>
<dbReference type="NCBIfam" id="TIGR00046">
    <property type="entry name" value="RsmE family RNA methyltransferase"/>
    <property type="match status" value="1"/>
</dbReference>
<dbReference type="GO" id="GO:0005737">
    <property type="term" value="C:cytoplasm"/>
    <property type="evidence" value="ECO:0007669"/>
    <property type="project" value="UniProtKB-SubCell"/>
</dbReference>
<dbReference type="PANTHER" id="PTHR30027">
    <property type="entry name" value="RIBOSOMAL RNA SMALL SUBUNIT METHYLTRANSFERASE E"/>
    <property type="match status" value="1"/>
</dbReference>
<evidence type="ECO:0000256" key="4">
    <source>
        <dbReference type="ARBA" id="ARBA00022552"/>
    </source>
</evidence>
<dbReference type="EMBL" id="AAEW02000002">
    <property type="protein sequence ID" value="EAT16920.1"/>
    <property type="molecule type" value="Genomic_DNA"/>
</dbReference>
<dbReference type="InterPro" id="IPR029028">
    <property type="entry name" value="Alpha/beta_knot_MTases"/>
</dbReference>
<evidence type="ECO:0000256" key="8">
    <source>
        <dbReference type="ARBA" id="ARBA00025699"/>
    </source>
</evidence>
<gene>
    <name evidence="13" type="ORF">Dace_2786</name>
</gene>
<proteinExistence type="inferred from homology"/>
<evidence type="ECO:0000256" key="7">
    <source>
        <dbReference type="ARBA" id="ARBA00022691"/>
    </source>
</evidence>
<keyword evidence="6 10" id="KW-0808">Transferase</keyword>
<evidence type="ECO:0000256" key="2">
    <source>
        <dbReference type="ARBA" id="ARBA00005528"/>
    </source>
</evidence>
<comment type="function">
    <text evidence="8 10">Specifically methylates the N3 position of the uracil ring of uridine 1498 (m3U1498) in 16S rRNA. Acts on the fully assembled 30S ribosomal subunit.</text>
</comment>
<dbReference type="Proteomes" id="UP000005695">
    <property type="component" value="Unassembled WGS sequence"/>
</dbReference>
<protein>
    <recommendedName>
        <fullName evidence="10">Ribosomal RNA small subunit methyltransferase E</fullName>
        <ecNumber evidence="10">2.1.1.193</ecNumber>
    </recommendedName>
</protein>
<dbReference type="GO" id="GO:0070475">
    <property type="term" value="P:rRNA base methylation"/>
    <property type="evidence" value="ECO:0007669"/>
    <property type="project" value="TreeGrafter"/>
</dbReference>
<dbReference type="GO" id="GO:0070042">
    <property type="term" value="F:rRNA (uridine-N3-)-methyltransferase activity"/>
    <property type="evidence" value="ECO:0007669"/>
    <property type="project" value="TreeGrafter"/>
</dbReference>
<comment type="similarity">
    <text evidence="2 10">Belongs to the RNA methyltransferase RsmE family.</text>
</comment>
<feature type="domain" description="Ribosomal RNA small subunit methyltransferase E PUA-like" evidence="12">
    <location>
        <begin position="27"/>
        <end position="71"/>
    </location>
</feature>
<dbReference type="NCBIfam" id="NF008692">
    <property type="entry name" value="PRK11713.1-5"/>
    <property type="match status" value="1"/>
</dbReference>
<name>Q1K3Q4_DESA6</name>
<keyword evidence="4 10" id="KW-0698">rRNA processing</keyword>
<reference evidence="13" key="2">
    <citation type="submission" date="2006-05" db="EMBL/GenBank/DDBJ databases">
        <title>Sequencing of the draft genome and assembly of Desulfuromonas acetoxidans DSM 684.</title>
        <authorList>
            <consortium name="US DOE Joint Genome Institute (JGI-PGF)"/>
            <person name="Copeland A."/>
            <person name="Lucas S."/>
            <person name="Lapidus A."/>
            <person name="Barry K."/>
            <person name="Detter J.C."/>
            <person name="Glavina del Rio T."/>
            <person name="Hammon N."/>
            <person name="Israni S."/>
            <person name="Dalin E."/>
            <person name="Tice H."/>
            <person name="Bruce D."/>
            <person name="Pitluck S."/>
            <person name="Richardson P."/>
        </authorList>
    </citation>
    <scope>NUCLEOTIDE SEQUENCE [LARGE SCALE GENOMIC DNA]</scope>
    <source>
        <strain evidence="13">DSM 684</strain>
    </source>
</reference>
<dbReference type="Pfam" id="PF04452">
    <property type="entry name" value="Methyltrans_RNA"/>
    <property type="match status" value="1"/>
</dbReference>
<dbReference type="InterPro" id="IPR046886">
    <property type="entry name" value="RsmE_MTase_dom"/>
</dbReference>
<evidence type="ECO:0000259" key="12">
    <source>
        <dbReference type="Pfam" id="PF20260"/>
    </source>
</evidence>
<dbReference type="InterPro" id="IPR029026">
    <property type="entry name" value="tRNA_m1G_MTases_N"/>
</dbReference>
<dbReference type="PIRSF" id="PIRSF015601">
    <property type="entry name" value="MTase_slr0722"/>
    <property type="match status" value="1"/>
</dbReference>
<keyword evidence="3 10" id="KW-0963">Cytoplasm</keyword>
<evidence type="ECO:0000256" key="5">
    <source>
        <dbReference type="ARBA" id="ARBA00022603"/>
    </source>
</evidence>
<dbReference type="InterPro" id="IPR006700">
    <property type="entry name" value="RsmE"/>
</dbReference>
<dbReference type="OrthoDB" id="9815641at2"/>